<reference evidence="4 5" key="1">
    <citation type="submission" date="2018-08" db="EMBL/GenBank/DDBJ databases">
        <title>Komagataeibacter sp. AV 382.</title>
        <authorList>
            <person name="Skraban J."/>
            <person name="Trcek J."/>
        </authorList>
    </citation>
    <scope>NUCLEOTIDE SEQUENCE [LARGE SCALE GENOMIC DNA]</scope>
    <source>
        <strain evidence="4 5">AV 382</strain>
    </source>
</reference>
<keyword evidence="1 4" id="KW-0808">Transferase</keyword>
<dbReference type="AlphaFoldDB" id="A0A371YYZ1"/>
<proteinExistence type="predicted"/>
<dbReference type="InterPro" id="IPR001296">
    <property type="entry name" value="Glyco_trans_1"/>
</dbReference>
<accession>A0A371YYZ1</accession>
<dbReference type="SUPFAM" id="SSF53756">
    <property type="entry name" value="UDP-Glycosyltransferase/glycogen phosphorylase"/>
    <property type="match status" value="1"/>
</dbReference>
<feature type="domain" description="Glycosyl transferase family 1" evidence="2">
    <location>
        <begin position="202"/>
        <end position="348"/>
    </location>
</feature>
<evidence type="ECO:0000313" key="4">
    <source>
        <dbReference type="EMBL" id="RFD19399.1"/>
    </source>
</evidence>
<dbReference type="OrthoDB" id="9801609at2"/>
<evidence type="ECO:0000313" key="5">
    <source>
        <dbReference type="Proteomes" id="UP000262371"/>
    </source>
</evidence>
<dbReference type="Proteomes" id="UP000262371">
    <property type="component" value="Unassembled WGS sequence"/>
</dbReference>
<dbReference type="EMBL" id="QUWV01000099">
    <property type="protein sequence ID" value="RFD19399.1"/>
    <property type="molecule type" value="Genomic_DNA"/>
</dbReference>
<evidence type="ECO:0000259" key="2">
    <source>
        <dbReference type="Pfam" id="PF00534"/>
    </source>
</evidence>
<dbReference type="PROSITE" id="PS51257">
    <property type="entry name" value="PROKAR_LIPOPROTEIN"/>
    <property type="match status" value="1"/>
</dbReference>
<name>A0A371YYZ1_9PROT</name>
<protein>
    <submittedName>
        <fullName evidence="4">Glycosyltransferase family 1 protein</fullName>
    </submittedName>
</protein>
<dbReference type="InterPro" id="IPR028098">
    <property type="entry name" value="Glyco_trans_4-like_N"/>
</dbReference>
<dbReference type="PANTHER" id="PTHR46401">
    <property type="entry name" value="GLYCOSYLTRANSFERASE WBBK-RELATED"/>
    <property type="match status" value="1"/>
</dbReference>
<keyword evidence="5" id="KW-1185">Reference proteome</keyword>
<organism evidence="4 5">
    <name type="scientific">Komagataeibacter melaceti</name>
    <dbReference type="NCBI Taxonomy" id="2766577"/>
    <lineage>
        <taxon>Bacteria</taxon>
        <taxon>Pseudomonadati</taxon>
        <taxon>Pseudomonadota</taxon>
        <taxon>Alphaproteobacteria</taxon>
        <taxon>Acetobacterales</taxon>
        <taxon>Acetobacteraceae</taxon>
        <taxon>Komagataeibacter</taxon>
    </lineage>
</organism>
<evidence type="ECO:0000259" key="3">
    <source>
        <dbReference type="Pfam" id="PF13439"/>
    </source>
</evidence>
<dbReference type="CDD" id="cd03809">
    <property type="entry name" value="GT4_MtfB-like"/>
    <property type="match status" value="1"/>
</dbReference>
<feature type="domain" description="Glycosyltransferase subfamily 4-like N-terminal" evidence="3">
    <location>
        <begin position="70"/>
        <end position="181"/>
    </location>
</feature>
<dbReference type="Gene3D" id="3.40.50.2000">
    <property type="entry name" value="Glycogen Phosphorylase B"/>
    <property type="match status" value="2"/>
</dbReference>
<dbReference type="Pfam" id="PF13439">
    <property type="entry name" value="Glyco_transf_4"/>
    <property type="match status" value="1"/>
</dbReference>
<gene>
    <name evidence="4" type="ORF">DY926_11555</name>
</gene>
<evidence type="ECO:0000256" key="1">
    <source>
        <dbReference type="ARBA" id="ARBA00022679"/>
    </source>
</evidence>
<comment type="caution">
    <text evidence="4">The sequence shown here is derived from an EMBL/GenBank/DDBJ whole genome shotgun (WGS) entry which is preliminary data.</text>
</comment>
<sequence length="377" mass="40204">MGRPGGTGIATYAQGLLDSLNAGGIGAACLLDHAPGQPPPPAGGMLRKLARFARALRPGMEVMGDTSPFCPDVYRVAHVRNATWRRLMTLRAPAAPRVMHWTSPLPLRLEGALNITTVHDLIPLTSPALTGIDGPRFRATLERLFRTMDMVVTVSETTRQEILAHFSLPAERVVNLYQLVDIPASLLPAIAQAPPVAEAGCLVVVGRVEARKNIERLIAAHAQSGTQRPLVIIGPDGDDRPDCTAPGRTPVRRVQWCERPSLLRAIRDAHALLLPSLAEGFGLPIVEAMALGTPVLTSRGGATEEVAGGAAMLVDPTDTADIARGIAALDSDDPHDPLRTRLVADGYERAAFFSAAQQGRRFVNFYHSLGLKGNAAP</sequence>
<dbReference type="GO" id="GO:0009103">
    <property type="term" value="P:lipopolysaccharide biosynthetic process"/>
    <property type="evidence" value="ECO:0007669"/>
    <property type="project" value="TreeGrafter"/>
</dbReference>
<dbReference type="PANTHER" id="PTHR46401:SF2">
    <property type="entry name" value="GLYCOSYLTRANSFERASE WBBK-RELATED"/>
    <property type="match status" value="1"/>
</dbReference>
<dbReference type="GO" id="GO:0016757">
    <property type="term" value="F:glycosyltransferase activity"/>
    <property type="evidence" value="ECO:0007669"/>
    <property type="project" value="InterPro"/>
</dbReference>
<dbReference type="Pfam" id="PF00534">
    <property type="entry name" value="Glycos_transf_1"/>
    <property type="match status" value="1"/>
</dbReference>